<sequence>MNLTWRGVFTDPEVHVLRRECFGGSASAHDWWAQVNEHSLGWVCARSGGDLVGWVNVAWDGAGHAFVLDTAVAVTHRRRGIASGLITVAVDESREAGCRWLHVDFVSELAPLYLDACGFRSTAAGLLDLRSPAGARVPEQPS</sequence>
<dbReference type="Gene3D" id="3.40.630.30">
    <property type="match status" value="1"/>
</dbReference>
<protein>
    <submittedName>
        <fullName evidence="2">Ribosomal protein S18 acetylase RimI-like enzyme</fullName>
    </submittedName>
</protein>
<feature type="domain" description="N-acetyltransferase" evidence="1">
    <location>
        <begin position="1"/>
        <end position="142"/>
    </location>
</feature>
<dbReference type="Proteomes" id="UP001235712">
    <property type="component" value="Unassembled WGS sequence"/>
</dbReference>
<dbReference type="Pfam" id="PF00583">
    <property type="entry name" value="Acetyltransf_1"/>
    <property type="match status" value="1"/>
</dbReference>
<name>A0ABT9PA62_9ACTN</name>
<accession>A0ABT9PA62</accession>
<organism evidence="2 3">
    <name type="scientific">Kineosporia succinea</name>
    <dbReference type="NCBI Taxonomy" id="84632"/>
    <lineage>
        <taxon>Bacteria</taxon>
        <taxon>Bacillati</taxon>
        <taxon>Actinomycetota</taxon>
        <taxon>Actinomycetes</taxon>
        <taxon>Kineosporiales</taxon>
        <taxon>Kineosporiaceae</taxon>
        <taxon>Kineosporia</taxon>
    </lineage>
</organism>
<evidence type="ECO:0000259" key="1">
    <source>
        <dbReference type="PROSITE" id="PS51186"/>
    </source>
</evidence>
<dbReference type="PROSITE" id="PS51186">
    <property type="entry name" value="GNAT"/>
    <property type="match status" value="1"/>
</dbReference>
<dbReference type="SUPFAM" id="SSF55729">
    <property type="entry name" value="Acyl-CoA N-acyltransferases (Nat)"/>
    <property type="match status" value="1"/>
</dbReference>
<dbReference type="CDD" id="cd04301">
    <property type="entry name" value="NAT_SF"/>
    <property type="match status" value="1"/>
</dbReference>
<gene>
    <name evidence="2" type="ORF">J2S57_005312</name>
</gene>
<dbReference type="EMBL" id="JAUSQZ010000001">
    <property type="protein sequence ID" value="MDP9829563.1"/>
    <property type="molecule type" value="Genomic_DNA"/>
</dbReference>
<dbReference type="RefSeq" id="WP_307247855.1">
    <property type="nucleotide sequence ID" value="NZ_JAUSQZ010000001.1"/>
</dbReference>
<keyword evidence="3" id="KW-1185">Reference proteome</keyword>
<dbReference type="InterPro" id="IPR000182">
    <property type="entry name" value="GNAT_dom"/>
</dbReference>
<dbReference type="InterPro" id="IPR016181">
    <property type="entry name" value="Acyl_CoA_acyltransferase"/>
</dbReference>
<comment type="caution">
    <text evidence="2">The sequence shown here is derived from an EMBL/GenBank/DDBJ whole genome shotgun (WGS) entry which is preliminary data.</text>
</comment>
<reference evidence="2 3" key="1">
    <citation type="submission" date="2023-07" db="EMBL/GenBank/DDBJ databases">
        <title>Sequencing the genomes of 1000 actinobacteria strains.</title>
        <authorList>
            <person name="Klenk H.-P."/>
        </authorList>
    </citation>
    <scope>NUCLEOTIDE SEQUENCE [LARGE SCALE GENOMIC DNA]</scope>
    <source>
        <strain evidence="2 3">DSM 44388</strain>
    </source>
</reference>
<evidence type="ECO:0000313" key="2">
    <source>
        <dbReference type="EMBL" id="MDP9829563.1"/>
    </source>
</evidence>
<proteinExistence type="predicted"/>
<evidence type="ECO:0000313" key="3">
    <source>
        <dbReference type="Proteomes" id="UP001235712"/>
    </source>
</evidence>